<evidence type="ECO:0000313" key="3">
    <source>
        <dbReference type="Proteomes" id="UP000282184"/>
    </source>
</evidence>
<proteinExistence type="predicted"/>
<evidence type="ECO:0000259" key="1">
    <source>
        <dbReference type="PROSITE" id="PS50801"/>
    </source>
</evidence>
<sequence length="101" mass="11097">MPTTPASAPGLMAPATPVDLDLVDAQQLARELRQQPASPHRPQLLIDCSQLQSLHTLGVSHVISQLLTLHRAGADIWLRNASPLLRRCLQLLKLNQLFHAT</sequence>
<dbReference type="InterPro" id="IPR002645">
    <property type="entry name" value="STAS_dom"/>
</dbReference>
<dbReference type="OrthoDB" id="894187at2"/>
<dbReference type="InterPro" id="IPR058548">
    <property type="entry name" value="MlaB-like_STAS"/>
</dbReference>
<dbReference type="EMBL" id="RXOF01000014">
    <property type="protein sequence ID" value="RTQ46852.1"/>
    <property type="molecule type" value="Genomic_DNA"/>
</dbReference>
<evidence type="ECO:0000313" key="2">
    <source>
        <dbReference type="EMBL" id="RTQ46852.1"/>
    </source>
</evidence>
<name>A0A431TXY4_9BACT</name>
<protein>
    <submittedName>
        <fullName evidence="2">STAS domain-containing protein</fullName>
    </submittedName>
</protein>
<organism evidence="2 3">
    <name type="scientific">Hymenobacter gummosus</name>
    <dbReference type="NCBI Taxonomy" id="1776032"/>
    <lineage>
        <taxon>Bacteria</taxon>
        <taxon>Pseudomonadati</taxon>
        <taxon>Bacteroidota</taxon>
        <taxon>Cytophagia</taxon>
        <taxon>Cytophagales</taxon>
        <taxon>Hymenobacteraceae</taxon>
        <taxon>Hymenobacter</taxon>
    </lineage>
</organism>
<dbReference type="RefSeq" id="WP_126695173.1">
    <property type="nucleotide sequence ID" value="NZ_RXOF01000014.1"/>
</dbReference>
<gene>
    <name evidence="2" type="ORF">EJV47_21005</name>
</gene>
<dbReference type="PROSITE" id="PS50801">
    <property type="entry name" value="STAS"/>
    <property type="match status" value="1"/>
</dbReference>
<dbReference type="Gene3D" id="3.30.750.24">
    <property type="entry name" value="STAS domain"/>
    <property type="match status" value="1"/>
</dbReference>
<dbReference type="InterPro" id="IPR036513">
    <property type="entry name" value="STAS_dom_sf"/>
</dbReference>
<accession>A0A431TXY4</accession>
<dbReference type="Pfam" id="PF13466">
    <property type="entry name" value="STAS_2"/>
    <property type="match status" value="1"/>
</dbReference>
<dbReference type="Proteomes" id="UP000282184">
    <property type="component" value="Unassembled WGS sequence"/>
</dbReference>
<feature type="domain" description="STAS" evidence="1">
    <location>
        <begin position="19"/>
        <end position="101"/>
    </location>
</feature>
<reference evidence="2 3" key="1">
    <citation type="submission" date="2018-12" db="EMBL/GenBank/DDBJ databases">
        <title>Hymenobacter gummosus sp. nov., isolated from a spring.</title>
        <authorList>
            <person name="Nie L."/>
        </authorList>
    </citation>
    <scope>NUCLEOTIDE SEQUENCE [LARGE SCALE GENOMIC DNA]</scope>
    <source>
        <strain evidence="2 3">KCTC 52166</strain>
    </source>
</reference>
<comment type="caution">
    <text evidence="2">The sequence shown here is derived from an EMBL/GenBank/DDBJ whole genome shotgun (WGS) entry which is preliminary data.</text>
</comment>
<keyword evidence="3" id="KW-1185">Reference proteome</keyword>
<dbReference type="SUPFAM" id="SSF52091">
    <property type="entry name" value="SpoIIaa-like"/>
    <property type="match status" value="1"/>
</dbReference>
<dbReference type="AlphaFoldDB" id="A0A431TXY4"/>